<dbReference type="Proteomes" id="UP000199611">
    <property type="component" value="Unassembled WGS sequence"/>
</dbReference>
<sequence>MNEHFLKVKEYVLALGMEIVDEHPDEELLVVRDEERGIFDLIIDCEDPILVLEQLIMPVPEKNREDFFKRLLQINRNLIHGAFALDEEGRKVLFRDTLQLKSLDFNELEGSIMALELALVEYGDELKAFMD</sequence>
<dbReference type="EMBL" id="FOUU01000008">
    <property type="protein sequence ID" value="SFM96709.1"/>
    <property type="molecule type" value="Genomic_DNA"/>
</dbReference>
<reference evidence="2" key="1">
    <citation type="submission" date="2016-10" db="EMBL/GenBank/DDBJ databases">
        <authorList>
            <person name="Varghese N."/>
            <person name="Submissions S."/>
        </authorList>
    </citation>
    <scope>NUCLEOTIDE SEQUENCE [LARGE SCALE GENOMIC DNA]</scope>
    <source>
        <strain evidence="2">DSM 9990</strain>
    </source>
</reference>
<keyword evidence="2" id="KW-1185">Reference proteome</keyword>
<dbReference type="OrthoDB" id="361060at2"/>
<dbReference type="RefSeq" id="WP_093395687.1">
    <property type="nucleotide sequence ID" value="NZ_FOUU01000008.1"/>
</dbReference>
<dbReference type="SUPFAM" id="SSF69635">
    <property type="entry name" value="Type III secretory system chaperone-like"/>
    <property type="match status" value="1"/>
</dbReference>
<dbReference type="InterPro" id="IPR054345">
    <property type="entry name" value="Tir-like"/>
</dbReference>
<accession>A0A1I4V686</accession>
<dbReference type="Pfam" id="PF22550">
    <property type="entry name" value="CesT_Tir_1"/>
    <property type="match status" value="1"/>
</dbReference>
<name>A0A1I4V686_9BACT</name>
<organism evidence="1 2">
    <name type="scientific">Thermodesulforhabdus norvegica</name>
    <dbReference type="NCBI Taxonomy" id="39841"/>
    <lineage>
        <taxon>Bacteria</taxon>
        <taxon>Pseudomonadati</taxon>
        <taxon>Thermodesulfobacteriota</taxon>
        <taxon>Syntrophobacteria</taxon>
        <taxon>Syntrophobacterales</taxon>
        <taxon>Thermodesulforhabdaceae</taxon>
        <taxon>Thermodesulforhabdus</taxon>
    </lineage>
</organism>
<proteinExistence type="predicted"/>
<evidence type="ECO:0000313" key="1">
    <source>
        <dbReference type="EMBL" id="SFM96709.1"/>
    </source>
</evidence>
<evidence type="ECO:0000313" key="2">
    <source>
        <dbReference type="Proteomes" id="UP000199611"/>
    </source>
</evidence>
<gene>
    <name evidence="1" type="ORF">SAMN05660836_02130</name>
</gene>
<protein>
    <submittedName>
        <fullName evidence="1">Putative sensory transduction regulator</fullName>
    </submittedName>
</protein>
<dbReference type="STRING" id="39841.SAMN05660836_02130"/>
<dbReference type="Gene3D" id="3.30.1460.10">
    <property type="match status" value="1"/>
</dbReference>
<dbReference type="AlphaFoldDB" id="A0A1I4V686"/>